<name>A0ABU4BGK3_9NOCA</name>
<sequence>MSRARTRRSVVTVLGIIAVLLVVFTVVDAQPAAQIAMFGALVAASLLTLGAPVDPGAVAPPSTCAGAADGRRLRGSFRRQEHPDTPGRPMPRAPGSVFRPDRWLVFC</sequence>
<dbReference type="Proteomes" id="UP001185755">
    <property type="component" value="Unassembled WGS sequence"/>
</dbReference>
<organism evidence="2 3">
    <name type="scientific">Rhodococcoides yunnanense</name>
    <dbReference type="NCBI Taxonomy" id="278209"/>
    <lineage>
        <taxon>Bacteria</taxon>
        <taxon>Bacillati</taxon>
        <taxon>Actinomycetota</taxon>
        <taxon>Actinomycetes</taxon>
        <taxon>Mycobacteriales</taxon>
        <taxon>Nocardiaceae</taxon>
        <taxon>Rhodococcoides</taxon>
    </lineage>
</organism>
<dbReference type="EMBL" id="JAWLJX010000006">
    <property type="protein sequence ID" value="MDV6263322.1"/>
    <property type="molecule type" value="Genomic_DNA"/>
</dbReference>
<protein>
    <submittedName>
        <fullName evidence="2">DUF6412 domain-containing protein</fullName>
    </submittedName>
</protein>
<dbReference type="RefSeq" id="WP_317565517.1">
    <property type="nucleotide sequence ID" value="NZ_JAWLJX010000006.1"/>
</dbReference>
<dbReference type="Pfam" id="PF19950">
    <property type="entry name" value="DUF6412"/>
    <property type="match status" value="1"/>
</dbReference>
<gene>
    <name evidence="2" type="ORF">R3P96_18465</name>
</gene>
<evidence type="ECO:0000313" key="3">
    <source>
        <dbReference type="Proteomes" id="UP001185755"/>
    </source>
</evidence>
<reference evidence="2 3" key="1">
    <citation type="submission" date="2023-10" db="EMBL/GenBank/DDBJ databases">
        <title>Development of a sustainable strategy for remediation of hydrocarbon-contaminated territories based on the waste exchange concept.</title>
        <authorList>
            <person name="Krivoruchko A."/>
        </authorList>
    </citation>
    <scope>NUCLEOTIDE SEQUENCE [LARGE SCALE GENOMIC DNA]</scope>
    <source>
        <strain evidence="2 3">IEGM 1323</strain>
    </source>
</reference>
<keyword evidence="3" id="KW-1185">Reference proteome</keyword>
<evidence type="ECO:0000256" key="1">
    <source>
        <dbReference type="SAM" id="MobiDB-lite"/>
    </source>
</evidence>
<feature type="region of interest" description="Disordered" evidence="1">
    <location>
        <begin position="62"/>
        <end position="96"/>
    </location>
</feature>
<dbReference type="InterPro" id="IPR045635">
    <property type="entry name" value="DUF6412"/>
</dbReference>
<evidence type="ECO:0000313" key="2">
    <source>
        <dbReference type="EMBL" id="MDV6263322.1"/>
    </source>
</evidence>
<accession>A0ABU4BGK3</accession>
<comment type="caution">
    <text evidence="2">The sequence shown here is derived from an EMBL/GenBank/DDBJ whole genome shotgun (WGS) entry which is preliminary data.</text>
</comment>
<proteinExistence type="predicted"/>